<sequence>MRKYLSILVLCGVIKMPDFRMFWQGGTRYAPVTDLLSRNRFEEIHRWLQMNNNMWQKTKESEGHTRLLKVCLIIDAFRQNLKLVPPEEKQSIDKHTTPFKGRSQMKQYFKTKSHKWAYKMFTRASSSGIMHDFVIYKGNGTAKYHELGISGDIVLDLVRDL</sequence>
<evidence type="ECO:0000313" key="1">
    <source>
        <dbReference type="EMBL" id="KAG0430788.1"/>
    </source>
</evidence>
<comment type="caution">
    <text evidence="1">The sequence shown here is derived from an EMBL/GenBank/DDBJ whole genome shotgun (WGS) entry which is preliminary data.</text>
</comment>
<reference evidence="1 2" key="1">
    <citation type="journal article" date="2020" name="Cell">
        <title>Large-Scale Comparative Analyses of Tick Genomes Elucidate Their Genetic Diversity and Vector Capacities.</title>
        <authorList>
            <consortium name="Tick Genome and Microbiome Consortium (TIGMIC)"/>
            <person name="Jia N."/>
            <person name="Wang J."/>
            <person name="Shi W."/>
            <person name="Du L."/>
            <person name="Sun Y."/>
            <person name="Zhan W."/>
            <person name="Jiang J.F."/>
            <person name="Wang Q."/>
            <person name="Zhang B."/>
            <person name="Ji P."/>
            <person name="Bell-Sakyi L."/>
            <person name="Cui X.M."/>
            <person name="Yuan T.T."/>
            <person name="Jiang B.G."/>
            <person name="Yang W.F."/>
            <person name="Lam T.T."/>
            <person name="Chang Q.C."/>
            <person name="Ding S.J."/>
            <person name="Wang X.J."/>
            <person name="Zhu J.G."/>
            <person name="Ruan X.D."/>
            <person name="Zhao L."/>
            <person name="Wei J.T."/>
            <person name="Ye R.Z."/>
            <person name="Que T.C."/>
            <person name="Du C.H."/>
            <person name="Zhou Y.H."/>
            <person name="Cheng J.X."/>
            <person name="Dai P.F."/>
            <person name="Guo W.B."/>
            <person name="Han X.H."/>
            <person name="Huang E.J."/>
            <person name="Li L.F."/>
            <person name="Wei W."/>
            <person name="Gao Y.C."/>
            <person name="Liu J.Z."/>
            <person name="Shao H.Z."/>
            <person name="Wang X."/>
            <person name="Wang C.C."/>
            <person name="Yang T.C."/>
            <person name="Huo Q.B."/>
            <person name="Li W."/>
            <person name="Chen H.Y."/>
            <person name="Chen S.E."/>
            <person name="Zhou L.G."/>
            <person name="Ni X.B."/>
            <person name="Tian J.H."/>
            <person name="Sheng Y."/>
            <person name="Liu T."/>
            <person name="Pan Y.S."/>
            <person name="Xia L.Y."/>
            <person name="Li J."/>
            <person name="Zhao F."/>
            <person name="Cao W.C."/>
        </authorList>
    </citation>
    <scope>NUCLEOTIDE SEQUENCE [LARGE SCALE GENOMIC DNA]</scope>
    <source>
        <strain evidence="1">Iper-2018</strain>
    </source>
</reference>
<dbReference type="Proteomes" id="UP000805193">
    <property type="component" value="Unassembled WGS sequence"/>
</dbReference>
<accession>A0AC60QA10</accession>
<proteinExistence type="predicted"/>
<evidence type="ECO:0000313" key="2">
    <source>
        <dbReference type="Proteomes" id="UP000805193"/>
    </source>
</evidence>
<name>A0AC60QA10_IXOPE</name>
<organism evidence="1 2">
    <name type="scientific">Ixodes persulcatus</name>
    <name type="common">Taiga tick</name>
    <dbReference type="NCBI Taxonomy" id="34615"/>
    <lineage>
        <taxon>Eukaryota</taxon>
        <taxon>Metazoa</taxon>
        <taxon>Ecdysozoa</taxon>
        <taxon>Arthropoda</taxon>
        <taxon>Chelicerata</taxon>
        <taxon>Arachnida</taxon>
        <taxon>Acari</taxon>
        <taxon>Parasitiformes</taxon>
        <taxon>Ixodida</taxon>
        <taxon>Ixodoidea</taxon>
        <taxon>Ixodidae</taxon>
        <taxon>Ixodinae</taxon>
        <taxon>Ixodes</taxon>
    </lineage>
</organism>
<dbReference type="EMBL" id="JABSTQ010009289">
    <property type="protein sequence ID" value="KAG0430788.1"/>
    <property type="molecule type" value="Genomic_DNA"/>
</dbReference>
<gene>
    <name evidence="1" type="ORF">HPB47_022384</name>
</gene>
<keyword evidence="2" id="KW-1185">Reference proteome</keyword>
<protein>
    <submittedName>
        <fullName evidence="1">Uncharacterized protein</fullName>
    </submittedName>
</protein>